<dbReference type="Proteomes" id="UP001153269">
    <property type="component" value="Unassembled WGS sequence"/>
</dbReference>
<name>A0A9N7VNT2_PLEPL</name>
<accession>A0A9N7VNT2</accession>
<sequence length="176" mass="19566">MVEGNFQKGGVSHGFDLFQSSVPVLLHPSCRRGKLQLVQEQHAEWMSPHVDSPLPIAEEQRMPCMLRAQCKQNKTFSKCPERRLLTMYTALVSEHLSPGSVGNDGDICTTQTEKRTFKRWNNPSGCHTTDPCVRLCAHLAAYFGQNSPMSSWTDGSHTKIGNEALGEYNGDNEGTN</sequence>
<gene>
    <name evidence="2" type="ORF">PLEPLA_LOCUS41559</name>
</gene>
<dbReference type="EMBL" id="CADEAL010004185">
    <property type="protein sequence ID" value="CAB1453799.1"/>
    <property type="molecule type" value="Genomic_DNA"/>
</dbReference>
<protein>
    <submittedName>
        <fullName evidence="2">Uncharacterized protein</fullName>
    </submittedName>
</protein>
<comment type="caution">
    <text evidence="2">The sequence shown here is derived from an EMBL/GenBank/DDBJ whole genome shotgun (WGS) entry which is preliminary data.</text>
</comment>
<feature type="region of interest" description="Disordered" evidence="1">
    <location>
        <begin position="155"/>
        <end position="176"/>
    </location>
</feature>
<organism evidence="2 3">
    <name type="scientific">Pleuronectes platessa</name>
    <name type="common">European plaice</name>
    <dbReference type="NCBI Taxonomy" id="8262"/>
    <lineage>
        <taxon>Eukaryota</taxon>
        <taxon>Metazoa</taxon>
        <taxon>Chordata</taxon>
        <taxon>Craniata</taxon>
        <taxon>Vertebrata</taxon>
        <taxon>Euteleostomi</taxon>
        <taxon>Actinopterygii</taxon>
        <taxon>Neopterygii</taxon>
        <taxon>Teleostei</taxon>
        <taxon>Neoteleostei</taxon>
        <taxon>Acanthomorphata</taxon>
        <taxon>Carangaria</taxon>
        <taxon>Pleuronectiformes</taxon>
        <taxon>Pleuronectoidei</taxon>
        <taxon>Pleuronectidae</taxon>
        <taxon>Pleuronectes</taxon>
    </lineage>
</organism>
<proteinExistence type="predicted"/>
<dbReference type="AlphaFoldDB" id="A0A9N7VNT2"/>
<reference evidence="2" key="1">
    <citation type="submission" date="2020-03" db="EMBL/GenBank/DDBJ databases">
        <authorList>
            <person name="Weist P."/>
        </authorList>
    </citation>
    <scope>NUCLEOTIDE SEQUENCE</scope>
</reference>
<evidence type="ECO:0000256" key="1">
    <source>
        <dbReference type="SAM" id="MobiDB-lite"/>
    </source>
</evidence>
<evidence type="ECO:0000313" key="2">
    <source>
        <dbReference type="EMBL" id="CAB1453799.1"/>
    </source>
</evidence>
<evidence type="ECO:0000313" key="3">
    <source>
        <dbReference type="Proteomes" id="UP001153269"/>
    </source>
</evidence>
<keyword evidence="3" id="KW-1185">Reference proteome</keyword>